<name>A0A917KC10_9PSEU</name>
<evidence type="ECO:0000313" key="2">
    <source>
        <dbReference type="EMBL" id="GAA0515332.1"/>
    </source>
</evidence>
<feature type="region of interest" description="Disordered" evidence="1">
    <location>
        <begin position="22"/>
        <end position="52"/>
    </location>
</feature>
<gene>
    <name evidence="2" type="ORF">GCM10009545_16830</name>
    <name evidence="3" type="ORF">GCM10011581_49150</name>
</gene>
<reference evidence="2" key="4">
    <citation type="submission" date="2023-12" db="EMBL/GenBank/DDBJ databases">
        <authorList>
            <person name="Sun Q."/>
            <person name="Inoue M."/>
        </authorList>
    </citation>
    <scope>NUCLEOTIDE SEQUENCE</scope>
    <source>
        <strain evidence="2">JCM 10664</strain>
    </source>
</reference>
<comment type="caution">
    <text evidence="3">The sequence shown here is derived from an EMBL/GenBank/DDBJ whole genome shotgun (WGS) entry which is preliminary data.</text>
</comment>
<dbReference type="Pfam" id="PF12079">
    <property type="entry name" value="DUF3558"/>
    <property type="match status" value="1"/>
</dbReference>
<evidence type="ECO:0000313" key="3">
    <source>
        <dbReference type="EMBL" id="GGJ06375.1"/>
    </source>
</evidence>
<organism evidence="3 4">
    <name type="scientific">Saccharopolyspora thermophila</name>
    <dbReference type="NCBI Taxonomy" id="89367"/>
    <lineage>
        <taxon>Bacteria</taxon>
        <taxon>Bacillati</taxon>
        <taxon>Actinomycetota</taxon>
        <taxon>Actinomycetes</taxon>
        <taxon>Pseudonocardiales</taxon>
        <taxon>Pseudonocardiaceae</taxon>
        <taxon>Saccharopolyspora</taxon>
    </lineage>
</organism>
<dbReference type="EMBL" id="BAAAHC010000006">
    <property type="protein sequence ID" value="GAA0515332.1"/>
    <property type="molecule type" value="Genomic_DNA"/>
</dbReference>
<feature type="compositionally biased region" description="Polar residues" evidence="1">
    <location>
        <begin position="25"/>
        <end position="49"/>
    </location>
</feature>
<accession>A0A917KC10</accession>
<proteinExistence type="predicted"/>
<dbReference type="RefSeq" id="WP_188991720.1">
    <property type="nucleotide sequence ID" value="NZ_BAAAHC010000006.1"/>
</dbReference>
<reference evidence="3" key="3">
    <citation type="submission" date="2020-09" db="EMBL/GenBank/DDBJ databases">
        <authorList>
            <person name="Sun Q."/>
            <person name="Zhou Y."/>
        </authorList>
    </citation>
    <scope>NUCLEOTIDE SEQUENCE</scope>
    <source>
        <strain evidence="3">CGMCC 4.7206</strain>
    </source>
</reference>
<keyword evidence="5" id="KW-1185">Reference proteome</keyword>
<reference evidence="2 5" key="2">
    <citation type="journal article" date="2019" name="Int. J. Syst. Evol. Microbiol.">
        <title>The Global Catalogue of Microorganisms (GCM) 10K type strain sequencing project: providing services to taxonomists for standard genome sequencing and annotation.</title>
        <authorList>
            <consortium name="The Broad Institute Genomics Platform"/>
            <consortium name="The Broad Institute Genome Sequencing Center for Infectious Disease"/>
            <person name="Wu L."/>
            <person name="Ma J."/>
        </authorList>
    </citation>
    <scope>NUCLEOTIDE SEQUENCE [LARGE SCALE GENOMIC DNA]</scope>
    <source>
        <strain evidence="2 5">JCM 10664</strain>
    </source>
</reference>
<dbReference type="InterPro" id="IPR024520">
    <property type="entry name" value="DUF3558"/>
</dbReference>
<sequence>MRKRLTVGVAVAAVLLAACSGGRNPETTASRTSSDVPASQPRSGRTQPAKSLELPDKCAIVTEAQWRAMGADQAPRPDELSGTSGCRYQAGEAGTEGGWSVFVAADVKQTFRQFVDGYNNVEMTEVSGYRAGQIGTNQTNCILVVDVSDEGSLSIDTLSRTGDPHPCALSKQFAEAALQNLRDG</sequence>
<protein>
    <recommendedName>
        <fullName evidence="6">DUF3558 domain-containing protein</fullName>
    </recommendedName>
</protein>
<dbReference type="EMBL" id="BMMT01000027">
    <property type="protein sequence ID" value="GGJ06375.1"/>
    <property type="molecule type" value="Genomic_DNA"/>
</dbReference>
<evidence type="ECO:0000256" key="1">
    <source>
        <dbReference type="SAM" id="MobiDB-lite"/>
    </source>
</evidence>
<evidence type="ECO:0000313" key="4">
    <source>
        <dbReference type="Proteomes" id="UP000597989"/>
    </source>
</evidence>
<evidence type="ECO:0008006" key="6">
    <source>
        <dbReference type="Google" id="ProtNLM"/>
    </source>
</evidence>
<dbReference type="Proteomes" id="UP001500220">
    <property type="component" value="Unassembled WGS sequence"/>
</dbReference>
<dbReference type="AlphaFoldDB" id="A0A917KC10"/>
<dbReference type="Proteomes" id="UP000597989">
    <property type="component" value="Unassembled WGS sequence"/>
</dbReference>
<dbReference type="PROSITE" id="PS51257">
    <property type="entry name" value="PROKAR_LIPOPROTEIN"/>
    <property type="match status" value="1"/>
</dbReference>
<evidence type="ECO:0000313" key="5">
    <source>
        <dbReference type="Proteomes" id="UP001500220"/>
    </source>
</evidence>
<reference evidence="3 4" key="1">
    <citation type="journal article" date="2014" name="Int. J. Syst. Evol. Microbiol.">
        <title>Complete genome sequence of Corynebacterium casei LMG S-19264T (=DSM 44701T), isolated from a smear-ripened cheese.</title>
        <authorList>
            <consortium name="US DOE Joint Genome Institute (JGI-PGF)"/>
            <person name="Walter F."/>
            <person name="Albersmeier A."/>
            <person name="Kalinowski J."/>
            <person name="Ruckert C."/>
        </authorList>
    </citation>
    <scope>NUCLEOTIDE SEQUENCE [LARGE SCALE GENOMIC DNA]</scope>
    <source>
        <strain evidence="3 4">CGMCC 4.7206</strain>
    </source>
</reference>